<dbReference type="PANTHER" id="PTHR10972">
    <property type="entry name" value="OXYSTEROL-BINDING PROTEIN-RELATED"/>
    <property type="match status" value="1"/>
</dbReference>
<dbReference type="EMBL" id="JAHRIO010040322">
    <property type="protein sequence ID" value="MEQ2171076.1"/>
    <property type="molecule type" value="Genomic_DNA"/>
</dbReference>
<dbReference type="Pfam" id="PF01237">
    <property type="entry name" value="Oxysterol_BP"/>
    <property type="match status" value="1"/>
</dbReference>
<feature type="compositionally biased region" description="Basic and acidic residues" evidence="1">
    <location>
        <begin position="73"/>
        <end position="90"/>
    </location>
</feature>
<dbReference type="SUPFAM" id="SSF144000">
    <property type="entry name" value="Oxysterol-binding protein-like"/>
    <property type="match status" value="1"/>
</dbReference>
<feature type="compositionally biased region" description="Basic and acidic residues" evidence="1">
    <location>
        <begin position="45"/>
        <end position="63"/>
    </location>
</feature>
<dbReference type="PANTHER" id="PTHR10972:SF216">
    <property type="entry name" value="OXYSTEROL-BINDING PROTEIN-RELATED PROTEIN 8"/>
    <property type="match status" value="1"/>
</dbReference>
<organism evidence="2 3">
    <name type="scientific">Goodea atripinnis</name>
    <dbReference type="NCBI Taxonomy" id="208336"/>
    <lineage>
        <taxon>Eukaryota</taxon>
        <taxon>Metazoa</taxon>
        <taxon>Chordata</taxon>
        <taxon>Craniata</taxon>
        <taxon>Vertebrata</taxon>
        <taxon>Euteleostomi</taxon>
        <taxon>Actinopterygii</taxon>
        <taxon>Neopterygii</taxon>
        <taxon>Teleostei</taxon>
        <taxon>Neoteleostei</taxon>
        <taxon>Acanthomorphata</taxon>
        <taxon>Ovalentaria</taxon>
        <taxon>Atherinomorphae</taxon>
        <taxon>Cyprinodontiformes</taxon>
        <taxon>Goodeidae</taxon>
        <taxon>Goodea</taxon>
    </lineage>
</organism>
<comment type="caution">
    <text evidence="2">The sequence shown here is derived from an EMBL/GenBank/DDBJ whole genome shotgun (WGS) entry which is preliminary data.</text>
</comment>
<accession>A0ABV0NI35</accession>
<feature type="region of interest" description="Disordered" evidence="1">
    <location>
        <begin position="45"/>
        <end position="99"/>
    </location>
</feature>
<feature type="compositionally biased region" description="Basic and acidic residues" evidence="1">
    <location>
        <begin position="17"/>
        <end position="30"/>
    </location>
</feature>
<name>A0ABV0NI35_9TELE</name>
<evidence type="ECO:0000256" key="1">
    <source>
        <dbReference type="SAM" id="MobiDB-lite"/>
    </source>
</evidence>
<dbReference type="InterPro" id="IPR037239">
    <property type="entry name" value="OSBP_sf"/>
</dbReference>
<gene>
    <name evidence="2" type="ORF">GOODEAATRI_006966</name>
</gene>
<dbReference type="InterPro" id="IPR000648">
    <property type="entry name" value="Oxysterol-bd"/>
</dbReference>
<sequence length="281" mass="32354">SVLDGRIGAGPEVFQSAKEDHDPGGEGGHDHTVYLFAVSFRFNDTDHLKDPDLYSDKSDREGEQDHEESDPECLEKSEESDSDTSERQDDSYIDLDPNEHLRETPYMEQSHEELGEVSHHPPVSAFYVSNRKDGFCLSGSILAKSKFYGTGSLSVFNPHLMRFTSPDSEIFINDKKTGTVDTFWDPTPELRQNRLTRYTIVMVFLMNIKTSHNVLSRSRLWQHVTRAINNKDQTEATNEKFILEEAQRKAARERKAKCEEWISALFEQDPITGEWHYRYAE</sequence>
<proteinExistence type="predicted"/>
<evidence type="ECO:0000313" key="2">
    <source>
        <dbReference type="EMBL" id="MEQ2171076.1"/>
    </source>
</evidence>
<feature type="non-terminal residue" evidence="2">
    <location>
        <position position="1"/>
    </location>
</feature>
<evidence type="ECO:0000313" key="3">
    <source>
        <dbReference type="Proteomes" id="UP001476798"/>
    </source>
</evidence>
<dbReference type="Gene3D" id="3.30.70.3490">
    <property type="match status" value="1"/>
</dbReference>
<protein>
    <submittedName>
        <fullName evidence="2">Uncharacterized protein</fullName>
    </submittedName>
</protein>
<keyword evidence="3" id="KW-1185">Reference proteome</keyword>
<feature type="region of interest" description="Disordered" evidence="1">
    <location>
        <begin position="1"/>
        <end position="30"/>
    </location>
</feature>
<reference evidence="2 3" key="1">
    <citation type="submission" date="2021-06" db="EMBL/GenBank/DDBJ databases">
        <authorList>
            <person name="Palmer J.M."/>
        </authorList>
    </citation>
    <scope>NUCLEOTIDE SEQUENCE [LARGE SCALE GENOMIC DNA]</scope>
    <source>
        <strain evidence="2 3">GA_2019</strain>
        <tissue evidence="2">Muscle</tissue>
    </source>
</reference>
<dbReference type="Proteomes" id="UP001476798">
    <property type="component" value="Unassembled WGS sequence"/>
</dbReference>